<feature type="transmembrane region" description="Helical" evidence="1">
    <location>
        <begin position="135"/>
        <end position="163"/>
    </location>
</feature>
<keyword evidence="1" id="KW-0472">Membrane</keyword>
<accession>A0A0L0FAN7</accession>
<keyword evidence="3" id="KW-1185">Reference proteome</keyword>
<proteinExistence type="predicted"/>
<gene>
    <name evidence="2" type="ORF">SARC_13661</name>
</gene>
<protein>
    <submittedName>
        <fullName evidence="2">Uncharacterized protein</fullName>
    </submittedName>
</protein>
<keyword evidence="1" id="KW-1133">Transmembrane helix</keyword>
<keyword evidence="1" id="KW-0812">Transmembrane</keyword>
<evidence type="ECO:0000313" key="2">
    <source>
        <dbReference type="EMBL" id="KNC73782.1"/>
    </source>
</evidence>
<dbReference type="AlphaFoldDB" id="A0A0L0FAN7"/>
<evidence type="ECO:0000256" key="1">
    <source>
        <dbReference type="SAM" id="Phobius"/>
    </source>
</evidence>
<sequence>MRRCADVRTYTLLCEPLVRERTALKTAIARATYSTRPLMSIHSNRLANTQRSSRPIMIKNYTSVTSHAKPNPLFRHLYLHGSMGRTRISAHIVRSFTSSACRRHSKYFSYNTYASNILVGTKFKRIPLISALRVLWAYGIKFILAIATVVVVVFTGSFLYAGIPIYQLAKREKAEKLERV</sequence>
<dbReference type="GeneID" id="25914165"/>
<evidence type="ECO:0000313" key="3">
    <source>
        <dbReference type="Proteomes" id="UP000054560"/>
    </source>
</evidence>
<feature type="non-terminal residue" evidence="2">
    <location>
        <position position="180"/>
    </location>
</feature>
<dbReference type="RefSeq" id="XP_014147684.1">
    <property type="nucleotide sequence ID" value="XM_014292209.1"/>
</dbReference>
<reference evidence="2 3" key="1">
    <citation type="submission" date="2011-02" db="EMBL/GenBank/DDBJ databases">
        <title>The Genome Sequence of Sphaeroforma arctica JP610.</title>
        <authorList>
            <consortium name="The Broad Institute Genome Sequencing Platform"/>
            <person name="Russ C."/>
            <person name="Cuomo C."/>
            <person name="Young S.K."/>
            <person name="Zeng Q."/>
            <person name="Gargeya S."/>
            <person name="Alvarado L."/>
            <person name="Berlin A."/>
            <person name="Chapman S.B."/>
            <person name="Chen Z."/>
            <person name="Freedman E."/>
            <person name="Gellesch M."/>
            <person name="Goldberg J."/>
            <person name="Griggs A."/>
            <person name="Gujja S."/>
            <person name="Heilman E."/>
            <person name="Heiman D."/>
            <person name="Howarth C."/>
            <person name="Mehta T."/>
            <person name="Neiman D."/>
            <person name="Pearson M."/>
            <person name="Roberts A."/>
            <person name="Saif S."/>
            <person name="Shea T."/>
            <person name="Shenoy N."/>
            <person name="Sisk P."/>
            <person name="Stolte C."/>
            <person name="Sykes S."/>
            <person name="White J."/>
            <person name="Yandava C."/>
            <person name="Burger G."/>
            <person name="Gray M.W."/>
            <person name="Holland P.W.H."/>
            <person name="King N."/>
            <person name="Lang F.B.F."/>
            <person name="Roger A.J."/>
            <person name="Ruiz-Trillo I."/>
            <person name="Haas B."/>
            <person name="Nusbaum C."/>
            <person name="Birren B."/>
        </authorList>
    </citation>
    <scope>NUCLEOTIDE SEQUENCE [LARGE SCALE GENOMIC DNA]</scope>
    <source>
        <strain evidence="2 3">JP610</strain>
    </source>
</reference>
<name>A0A0L0FAN7_9EUKA</name>
<dbReference type="EMBL" id="KQ245158">
    <property type="protein sequence ID" value="KNC73782.1"/>
    <property type="molecule type" value="Genomic_DNA"/>
</dbReference>
<organism evidence="2 3">
    <name type="scientific">Sphaeroforma arctica JP610</name>
    <dbReference type="NCBI Taxonomy" id="667725"/>
    <lineage>
        <taxon>Eukaryota</taxon>
        <taxon>Ichthyosporea</taxon>
        <taxon>Ichthyophonida</taxon>
        <taxon>Sphaeroforma</taxon>
    </lineage>
</organism>
<dbReference type="Proteomes" id="UP000054560">
    <property type="component" value="Unassembled WGS sequence"/>
</dbReference>